<evidence type="ECO:0000259" key="2">
    <source>
        <dbReference type="Pfam" id="PF01464"/>
    </source>
</evidence>
<name>A0A354YXM6_9FIRM</name>
<sequence>MNKKKKKRFSISLWVSILLFLLVVLTFPQWISYFYPQPHRDIVFATAYDNQVDPYLVFAIIRAESKYQPTARSPVGARGLMQIMPKTAAWIAEQKGISGFEAEQLNEPALNISFGCWYLNSLNQEFEGELPLVIAAYNAGRGKVKEWQVQGIWDGDTGKLDKIPFEETRNYVKIVLKNYEAYRAIYQ</sequence>
<dbReference type="InterPro" id="IPR008258">
    <property type="entry name" value="Transglycosylase_SLT_dom_1"/>
</dbReference>
<dbReference type="Proteomes" id="UP000263273">
    <property type="component" value="Unassembled WGS sequence"/>
</dbReference>
<dbReference type="SUPFAM" id="SSF53955">
    <property type="entry name" value="Lysozyme-like"/>
    <property type="match status" value="1"/>
</dbReference>
<dbReference type="Pfam" id="PF01464">
    <property type="entry name" value="SLT"/>
    <property type="match status" value="1"/>
</dbReference>
<gene>
    <name evidence="3" type="ORF">DDZ44_05995</name>
</gene>
<dbReference type="RefSeq" id="WP_061213903.1">
    <property type="nucleotide sequence ID" value="NZ_DCDX01000050.1"/>
</dbReference>
<accession>A0A354YXM6</accession>
<dbReference type="PANTHER" id="PTHR37423">
    <property type="entry name" value="SOLUBLE LYTIC MUREIN TRANSGLYCOSYLASE-RELATED"/>
    <property type="match status" value="1"/>
</dbReference>
<organism evidence="3 4">
    <name type="scientific">Syntrophomonas wolfei</name>
    <dbReference type="NCBI Taxonomy" id="863"/>
    <lineage>
        <taxon>Bacteria</taxon>
        <taxon>Bacillati</taxon>
        <taxon>Bacillota</taxon>
        <taxon>Clostridia</taxon>
        <taxon>Eubacteriales</taxon>
        <taxon>Syntrophomonadaceae</taxon>
        <taxon>Syntrophomonas</taxon>
    </lineage>
</organism>
<dbReference type="STRING" id="378794.GCA_001570625_01413"/>
<protein>
    <submittedName>
        <fullName evidence="3">Lytic transglycosylase domain-containing protein</fullName>
    </submittedName>
</protein>
<dbReference type="PANTHER" id="PTHR37423:SF5">
    <property type="entry name" value="SOLUBLE LYTIC MUREIN TRANSGLYCOSYLASE"/>
    <property type="match status" value="1"/>
</dbReference>
<dbReference type="GO" id="GO:0016020">
    <property type="term" value="C:membrane"/>
    <property type="evidence" value="ECO:0007669"/>
    <property type="project" value="InterPro"/>
</dbReference>
<evidence type="ECO:0000313" key="3">
    <source>
        <dbReference type="EMBL" id="HBK53466.1"/>
    </source>
</evidence>
<comment type="similarity">
    <text evidence="1">Belongs to the transglycosylase Slt family.</text>
</comment>
<proteinExistence type="inferred from homology"/>
<feature type="domain" description="Transglycosylase SLT" evidence="2">
    <location>
        <begin position="43"/>
        <end position="149"/>
    </location>
</feature>
<evidence type="ECO:0000256" key="1">
    <source>
        <dbReference type="ARBA" id="ARBA00007734"/>
    </source>
</evidence>
<dbReference type="AlphaFoldDB" id="A0A354YXM6"/>
<dbReference type="GO" id="GO:0000270">
    <property type="term" value="P:peptidoglycan metabolic process"/>
    <property type="evidence" value="ECO:0007669"/>
    <property type="project" value="InterPro"/>
</dbReference>
<dbReference type="EMBL" id="DNZF01000132">
    <property type="protein sequence ID" value="HBK53466.1"/>
    <property type="molecule type" value="Genomic_DNA"/>
</dbReference>
<dbReference type="InterPro" id="IPR023346">
    <property type="entry name" value="Lysozyme-like_dom_sf"/>
</dbReference>
<dbReference type="Gene3D" id="1.10.530.10">
    <property type="match status" value="1"/>
</dbReference>
<dbReference type="PROSITE" id="PS00922">
    <property type="entry name" value="TRANSGLYCOSYLASE"/>
    <property type="match status" value="1"/>
</dbReference>
<dbReference type="GO" id="GO:0008933">
    <property type="term" value="F:peptidoglycan lytic transglycosylase activity"/>
    <property type="evidence" value="ECO:0007669"/>
    <property type="project" value="InterPro"/>
</dbReference>
<reference evidence="3 4" key="1">
    <citation type="journal article" date="2018" name="Nat. Biotechnol.">
        <title>A standardized bacterial taxonomy based on genome phylogeny substantially revises the tree of life.</title>
        <authorList>
            <person name="Parks D.H."/>
            <person name="Chuvochina M."/>
            <person name="Waite D.W."/>
            <person name="Rinke C."/>
            <person name="Skarshewski A."/>
            <person name="Chaumeil P.A."/>
            <person name="Hugenholtz P."/>
        </authorList>
    </citation>
    <scope>NUCLEOTIDE SEQUENCE [LARGE SCALE GENOMIC DNA]</scope>
    <source>
        <strain evidence="3">UBA10948</strain>
    </source>
</reference>
<dbReference type="InterPro" id="IPR000189">
    <property type="entry name" value="Transglyc_AS"/>
</dbReference>
<comment type="caution">
    <text evidence="3">The sequence shown here is derived from an EMBL/GenBank/DDBJ whole genome shotgun (WGS) entry which is preliminary data.</text>
</comment>
<evidence type="ECO:0000313" key="4">
    <source>
        <dbReference type="Proteomes" id="UP000263273"/>
    </source>
</evidence>
<dbReference type="CDD" id="cd16896">
    <property type="entry name" value="LT_Slt70-like"/>
    <property type="match status" value="1"/>
</dbReference>